<dbReference type="InterPro" id="IPR027417">
    <property type="entry name" value="P-loop_NTPase"/>
</dbReference>
<dbReference type="GO" id="GO:0005524">
    <property type="term" value="F:ATP binding"/>
    <property type="evidence" value="ECO:0007669"/>
    <property type="project" value="UniProtKB-KW"/>
</dbReference>
<comment type="subunit">
    <text evidence="6">The magnesium chelatase complex is a heterotrimer consisting of subunits CHLI, CHLD and CHLH.</text>
</comment>
<keyword evidence="5" id="KW-0067">ATP-binding</keyword>
<dbReference type="EnsemblPlants" id="TraesCS7B02G382800.1">
    <property type="protein sequence ID" value="TraesCS7B02G382800.1"/>
    <property type="gene ID" value="TraesCS7B02G382800"/>
</dbReference>
<dbReference type="Gramene" id="TraesCS7B03G1030900.3">
    <property type="protein sequence ID" value="TraesCS7B03G1030900.3.CDS"/>
    <property type="gene ID" value="TraesCS7B03G1030900"/>
</dbReference>
<evidence type="ECO:0000313" key="9">
    <source>
        <dbReference type="Proteomes" id="UP000019116"/>
    </source>
</evidence>
<evidence type="ECO:0000313" key="8">
    <source>
        <dbReference type="EnsemblPlants" id="TraesCS7B02G382800.1"/>
    </source>
</evidence>
<protein>
    <recommendedName>
        <fullName evidence="3">magnesium chelatase</fullName>
        <ecNumber evidence="3">6.6.1.1</ecNumber>
    </recommendedName>
</protein>
<dbReference type="EC" id="6.6.1.1" evidence="3"/>
<proteinExistence type="inferred from homology"/>
<sequence>MAMASPFSPASAAAASPALFSVSTSRPLSLTTAATAAVSARAPCRGSRGFRRGRFAVCNVAAPSAAVQETKPAAAAKESQRPVYPFPAIVGQDEMKLCLLLNVIDPKIGGVMIMGDRGTGKSTTVRSLVDLLPDLTVTTTKITMVDLPLGATEDRVCGTIDIEKALTEGVKAFEPGLLAKANRGILYVDEVNLLDDHLVDVLLDSAASGWNTVEREGISISHPARFILIGSGNPEEGELRPQLLDRFGMHAQVGTVRDAELRVKIVEERARFDKDPKTFRQSYLEEQGKLQDQITSARSNLGSVQLDHDLRVKISQVCSELNVDGLRGDIVTNRAAKALAALKGRDIVTVEDIATVIPNCLRHRLRKDPLESIDSGLLVVEKFYEVFG</sequence>
<dbReference type="Pfam" id="PF17863">
    <property type="entry name" value="AAA_lid_2"/>
    <property type="match status" value="1"/>
</dbReference>
<dbReference type="Gene3D" id="3.40.50.300">
    <property type="entry name" value="P-loop containing nucleotide triphosphate hydrolases"/>
    <property type="match status" value="1"/>
</dbReference>
<dbReference type="Gene3D" id="1.10.8.80">
    <property type="entry name" value="Magnesium chelatase subunit I, C-Terminal domain"/>
    <property type="match status" value="1"/>
</dbReference>
<dbReference type="SMR" id="A0A3B6SMQ8"/>
<dbReference type="AlphaFoldDB" id="A0A3B6SMQ8"/>
<evidence type="ECO:0000256" key="1">
    <source>
        <dbReference type="ARBA" id="ARBA00005173"/>
    </source>
</evidence>
<keyword evidence="4" id="KW-0547">Nucleotide-binding</keyword>
<dbReference type="Proteomes" id="UP000019116">
    <property type="component" value="Chromosome 7B"/>
</dbReference>
<evidence type="ECO:0000256" key="2">
    <source>
        <dbReference type="ARBA" id="ARBA00005799"/>
    </source>
</evidence>
<dbReference type="GO" id="GO:0015995">
    <property type="term" value="P:chlorophyll biosynthetic process"/>
    <property type="evidence" value="ECO:0007669"/>
    <property type="project" value="UniProtKB-UniPathway"/>
</dbReference>
<evidence type="ECO:0000256" key="3">
    <source>
        <dbReference type="ARBA" id="ARBA00012825"/>
    </source>
</evidence>
<comment type="pathway">
    <text evidence="1">Porphyrin-containing compound metabolism; chlorophyll biosynthesis.</text>
</comment>
<accession>A0A3B6SMQ8</accession>
<dbReference type="InterPro" id="IPR000523">
    <property type="entry name" value="Mg_chelatse_chII-like_cat_dom"/>
</dbReference>
<dbReference type="InterPro" id="IPR045006">
    <property type="entry name" value="CHLI-like"/>
</dbReference>
<dbReference type="PANTHER" id="PTHR32039">
    <property type="entry name" value="MAGNESIUM-CHELATASE SUBUNIT CHLI"/>
    <property type="match status" value="1"/>
</dbReference>
<dbReference type="InterPro" id="IPR041628">
    <property type="entry name" value="ChlI/MoxR_AAA_lid"/>
</dbReference>
<dbReference type="PANTHER" id="PTHR32039:SF9">
    <property type="entry name" value="MAGNESIUM-CHELATASE SUBUNIT CHLI-2, CHLOROPLASTIC"/>
    <property type="match status" value="1"/>
</dbReference>
<evidence type="ECO:0000256" key="5">
    <source>
        <dbReference type="ARBA" id="ARBA00022840"/>
    </source>
</evidence>
<dbReference type="Pfam" id="PF01078">
    <property type="entry name" value="Mg_chelatase"/>
    <property type="match status" value="1"/>
</dbReference>
<reference evidence="8" key="2">
    <citation type="submission" date="2018-10" db="UniProtKB">
        <authorList>
            <consortium name="EnsemblPlants"/>
        </authorList>
    </citation>
    <scope>IDENTIFICATION</scope>
</reference>
<name>A0A3B6SMQ8_WHEAT</name>
<dbReference type="GO" id="GO:0016851">
    <property type="term" value="F:magnesium chelatase activity"/>
    <property type="evidence" value="ECO:0007669"/>
    <property type="project" value="UniProtKB-EC"/>
</dbReference>
<evidence type="ECO:0000256" key="6">
    <source>
        <dbReference type="ARBA" id="ARBA00038576"/>
    </source>
</evidence>
<dbReference type="SMART" id="SM00382">
    <property type="entry name" value="AAA"/>
    <property type="match status" value="1"/>
</dbReference>
<dbReference type="OrthoDB" id="34999at2759"/>
<dbReference type="InterPro" id="IPR003593">
    <property type="entry name" value="AAA+_ATPase"/>
</dbReference>
<dbReference type="SUPFAM" id="SSF52540">
    <property type="entry name" value="P-loop containing nucleoside triphosphate hydrolases"/>
    <property type="match status" value="1"/>
</dbReference>
<dbReference type="CDD" id="cd00009">
    <property type="entry name" value="AAA"/>
    <property type="match status" value="1"/>
</dbReference>
<reference evidence="8" key="1">
    <citation type="submission" date="2018-08" db="EMBL/GenBank/DDBJ databases">
        <authorList>
            <person name="Rossello M."/>
        </authorList>
    </citation>
    <scope>NUCLEOTIDE SEQUENCE [LARGE SCALE GENOMIC DNA]</scope>
    <source>
        <strain evidence="8">cv. Chinese Spring</strain>
    </source>
</reference>
<comment type="similarity">
    <text evidence="2">Belongs to the Mg-chelatase subunits D/I family.</text>
</comment>
<dbReference type="Gramene" id="TraesCAD_scaffold_026451_01G000300.1">
    <property type="protein sequence ID" value="TraesCAD_scaffold_026451_01G000300.1"/>
    <property type="gene ID" value="TraesCAD_scaffold_026451_01G000300"/>
</dbReference>
<gene>
    <name evidence="8" type="primary">LOC123156871</name>
</gene>
<evidence type="ECO:0000259" key="7">
    <source>
        <dbReference type="SMART" id="SM00382"/>
    </source>
</evidence>
<dbReference type="FunFam" id="1.10.8.80:FF:000001">
    <property type="entry name" value="Mg-protoporphyrin IX chelatase"/>
    <property type="match status" value="1"/>
</dbReference>
<dbReference type="Gramene" id="TraesCLE_scaffold_065075_01G000200.1">
    <property type="protein sequence ID" value="TraesCLE_scaffold_065075_01G000200.1"/>
    <property type="gene ID" value="TraesCLE_scaffold_065075_01G000200"/>
</dbReference>
<feature type="domain" description="AAA+ ATPase" evidence="7">
    <location>
        <begin position="107"/>
        <end position="257"/>
    </location>
</feature>
<keyword evidence="9" id="KW-1185">Reference proteome</keyword>
<dbReference type="UniPathway" id="UPA00668"/>
<organism evidence="8">
    <name type="scientific">Triticum aestivum</name>
    <name type="common">Wheat</name>
    <dbReference type="NCBI Taxonomy" id="4565"/>
    <lineage>
        <taxon>Eukaryota</taxon>
        <taxon>Viridiplantae</taxon>
        <taxon>Streptophyta</taxon>
        <taxon>Embryophyta</taxon>
        <taxon>Tracheophyta</taxon>
        <taxon>Spermatophyta</taxon>
        <taxon>Magnoliopsida</taxon>
        <taxon>Liliopsida</taxon>
        <taxon>Poales</taxon>
        <taxon>Poaceae</taxon>
        <taxon>BOP clade</taxon>
        <taxon>Pooideae</taxon>
        <taxon>Triticodae</taxon>
        <taxon>Triticeae</taxon>
        <taxon>Triticinae</taxon>
        <taxon>Triticum</taxon>
    </lineage>
</organism>
<dbReference type="Gramene" id="TraesCS7B02G382800.1">
    <property type="protein sequence ID" value="TraesCS7B02G382800.1"/>
    <property type="gene ID" value="TraesCS7B02G382800"/>
</dbReference>
<evidence type="ECO:0000256" key="4">
    <source>
        <dbReference type="ARBA" id="ARBA00022741"/>
    </source>
</evidence>